<comment type="subcellular location">
    <subcellularLocation>
        <location evidence="1">Membrane</location>
        <topology evidence="1">Multi-pass membrane protein</topology>
    </subcellularLocation>
</comment>
<feature type="compositionally biased region" description="Polar residues" evidence="5">
    <location>
        <begin position="382"/>
        <end position="395"/>
    </location>
</feature>
<feature type="compositionally biased region" description="Low complexity" evidence="5">
    <location>
        <begin position="445"/>
        <end position="454"/>
    </location>
</feature>
<keyword evidence="4 6" id="KW-0472">Membrane</keyword>
<dbReference type="PANTHER" id="PTHR19317:SF0">
    <property type="entry name" value="PRENYLATED RAB ACCEPTOR PROTEIN 1"/>
    <property type="match status" value="1"/>
</dbReference>
<dbReference type="AlphaFoldDB" id="A0A8T9BT13"/>
<protein>
    <submittedName>
        <fullName evidence="7">Prenylated Rab acceptor</fullName>
    </submittedName>
</protein>
<feature type="transmembrane region" description="Helical" evidence="6">
    <location>
        <begin position="127"/>
        <end position="149"/>
    </location>
</feature>
<evidence type="ECO:0000256" key="4">
    <source>
        <dbReference type="ARBA" id="ARBA00023136"/>
    </source>
</evidence>
<feature type="transmembrane region" description="Helical" evidence="6">
    <location>
        <begin position="90"/>
        <end position="107"/>
    </location>
</feature>
<name>A0A8T9BT13_9HELO</name>
<feature type="compositionally biased region" description="Low complexity" evidence="5">
    <location>
        <begin position="421"/>
        <end position="432"/>
    </location>
</feature>
<dbReference type="Proteomes" id="UP000469558">
    <property type="component" value="Unassembled WGS sequence"/>
</dbReference>
<proteinExistence type="predicted"/>
<feature type="region of interest" description="Disordered" evidence="5">
    <location>
        <begin position="298"/>
        <end position="576"/>
    </location>
</feature>
<feature type="compositionally biased region" description="Basic and acidic residues" evidence="5">
    <location>
        <begin position="547"/>
        <end position="560"/>
    </location>
</feature>
<dbReference type="InterPro" id="IPR004895">
    <property type="entry name" value="Prenylated_rab_accept_PRA1"/>
</dbReference>
<evidence type="ECO:0000313" key="7">
    <source>
        <dbReference type="EMBL" id="TVY59657.1"/>
    </source>
</evidence>
<evidence type="ECO:0000256" key="2">
    <source>
        <dbReference type="ARBA" id="ARBA00022692"/>
    </source>
</evidence>
<evidence type="ECO:0000256" key="3">
    <source>
        <dbReference type="ARBA" id="ARBA00022989"/>
    </source>
</evidence>
<dbReference type="OrthoDB" id="63113at2759"/>
<keyword evidence="8" id="KW-1185">Reference proteome</keyword>
<feature type="compositionally biased region" description="Acidic residues" evidence="5">
    <location>
        <begin position="528"/>
        <end position="538"/>
    </location>
</feature>
<dbReference type="Pfam" id="PF03208">
    <property type="entry name" value="PRA1"/>
    <property type="match status" value="1"/>
</dbReference>
<dbReference type="GO" id="GO:0016020">
    <property type="term" value="C:membrane"/>
    <property type="evidence" value="ECO:0007669"/>
    <property type="project" value="UniProtKB-SubCell"/>
</dbReference>
<dbReference type="PANTHER" id="PTHR19317">
    <property type="entry name" value="PRENYLATED RAB ACCEPTOR 1-RELATED"/>
    <property type="match status" value="1"/>
</dbReference>
<reference evidence="7 8" key="1">
    <citation type="submission" date="2018-05" db="EMBL/GenBank/DDBJ databases">
        <title>Genome sequencing and assembly of the regulated plant pathogen Lachnellula willkommii and related sister species for the development of diagnostic species identification markers.</title>
        <authorList>
            <person name="Giroux E."/>
            <person name="Bilodeau G."/>
        </authorList>
    </citation>
    <scope>NUCLEOTIDE SEQUENCE [LARGE SCALE GENOMIC DNA]</scope>
    <source>
        <strain evidence="7 8">CBS 268.59</strain>
    </source>
</reference>
<gene>
    <name evidence="7" type="primary">YIP3</name>
    <name evidence="7" type="ORF">LSUE1_G008266</name>
</gene>
<keyword evidence="2 6" id="KW-0812">Transmembrane</keyword>
<sequence length="576" mass="63512">MSRIQIPLDMLTSRLNLSDRFAGVRSQSITSRFANLKPISEFLDLKRLSKPANFSEVQSRVNYNLGHFSSNYAVVFVMLSIYSLLTNWKLLFDIILVVGGLWGIGKLEGRDLDVGFVKATSSQLYTALLIVAVPLGLIASPITTILWLIGATGVSILGHASFMDKPIDEAFSGEAWEREQAMWENRVEELDSDDTDTQGVGLSSEKKRFASDPLHFTGIDLSSTSRERRGYNYGLEESSSDSEMSEFEGTDALQVALRDKEEALVQSALARIRRAQEKGKRDVKLNQDELDALERRRKRMQAAATIKPRKDSGSGSGSEKRRRSDQHLITVPIAEPSSRKKGKSKEVQPHPAAASNPPGMLVAGPDGLKYAPIGYYPPQLASARNSPTRPRSATFSKRGEPPPQLAYPTGPSVRHYSDGMRPTSSSSTSSRRPLPDEEGWQPGFSRRSSVSSQSLDPFEYQTSSGHPPPIPQQYMQQGRRNVSGPEIAYSSLRRTPPVAGYPAAARAAASDPTLRRKSSRRDEITDSSSDDEEDESDDLGNGVQVFVEERPPEREKEKAVSRKPVGGSSRRKGKGR</sequence>
<comment type="caution">
    <text evidence="7">The sequence shown here is derived from an EMBL/GenBank/DDBJ whole genome shotgun (WGS) entry which is preliminary data.</text>
</comment>
<dbReference type="EMBL" id="QGMK01002258">
    <property type="protein sequence ID" value="TVY59657.1"/>
    <property type="molecule type" value="Genomic_DNA"/>
</dbReference>
<feature type="transmembrane region" description="Helical" evidence="6">
    <location>
        <begin position="65"/>
        <end position="84"/>
    </location>
</feature>
<evidence type="ECO:0000256" key="1">
    <source>
        <dbReference type="ARBA" id="ARBA00004141"/>
    </source>
</evidence>
<accession>A0A8T9BT13</accession>
<feature type="compositionally biased region" description="Low complexity" evidence="5">
    <location>
        <begin position="496"/>
        <end position="512"/>
    </location>
</feature>
<evidence type="ECO:0000256" key="5">
    <source>
        <dbReference type="SAM" id="MobiDB-lite"/>
    </source>
</evidence>
<dbReference type="GO" id="GO:0005794">
    <property type="term" value="C:Golgi apparatus"/>
    <property type="evidence" value="ECO:0007669"/>
    <property type="project" value="TreeGrafter"/>
</dbReference>
<evidence type="ECO:0000256" key="6">
    <source>
        <dbReference type="SAM" id="Phobius"/>
    </source>
</evidence>
<organism evidence="7 8">
    <name type="scientific">Lachnellula suecica</name>
    <dbReference type="NCBI Taxonomy" id="602035"/>
    <lineage>
        <taxon>Eukaryota</taxon>
        <taxon>Fungi</taxon>
        <taxon>Dikarya</taxon>
        <taxon>Ascomycota</taxon>
        <taxon>Pezizomycotina</taxon>
        <taxon>Leotiomycetes</taxon>
        <taxon>Helotiales</taxon>
        <taxon>Lachnaceae</taxon>
        <taxon>Lachnellula</taxon>
    </lineage>
</organism>
<evidence type="ECO:0000313" key="8">
    <source>
        <dbReference type="Proteomes" id="UP000469558"/>
    </source>
</evidence>
<keyword evidence="3 6" id="KW-1133">Transmembrane helix</keyword>